<gene>
    <name evidence="1" type="ORF">BKM26_27240</name>
</gene>
<evidence type="ECO:0000313" key="2">
    <source>
        <dbReference type="Proteomes" id="UP000237477"/>
    </source>
</evidence>
<protein>
    <submittedName>
        <fullName evidence="1">Uncharacterized protein</fullName>
    </submittedName>
</protein>
<sequence>MPSTALFRQGWERRLAPTTVWLNFFLGLKLELPNQRVKRHSHRFEISIDKNVEKTFTAKNLIVADANAAHIDLVGVVPVDVHPTG</sequence>
<organism evidence="1 2">
    <name type="scientific">Pseudomonas avellanae pv. morsprunorum</name>
    <dbReference type="NCBI Taxonomy" id="3380385"/>
    <lineage>
        <taxon>Bacteria</taxon>
        <taxon>Pseudomonadati</taxon>
        <taxon>Pseudomonadota</taxon>
        <taxon>Gammaproteobacteria</taxon>
        <taxon>Pseudomonadales</taxon>
        <taxon>Pseudomonadaceae</taxon>
        <taxon>Pseudomonas</taxon>
    </lineage>
</organism>
<keyword evidence="2" id="KW-1185">Reference proteome</keyword>
<reference evidence="1 2" key="1">
    <citation type="submission" date="2016-10" db="EMBL/GenBank/DDBJ databases">
        <title>Comparative genomics of Pseudomonas syringae.</title>
        <authorList>
            <person name="Hulin M.T."/>
        </authorList>
    </citation>
    <scope>NUCLEOTIDE SEQUENCE [LARGE SCALE GENOMIC DNA]</scope>
    <source>
        <strain evidence="2">R2-5255</strain>
    </source>
</reference>
<accession>A0ABX4YQ43</accession>
<dbReference type="Proteomes" id="UP000237477">
    <property type="component" value="Unassembled WGS sequence"/>
</dbReference>
<proteinExistence type="predicted"/>
<comment type="caution">
    <text evidence="1">The sequence shown here is derived from an EMBL/GenBank/DDBJ whole genome shotgun (WGS) entry which is preliminary data.</text>
</comment>
<evidence type="ECO:0000313" key="1">
    <source>
        <dbReference type="EMBL" id="POC82215.1"/>
    </source>
</evidence>
<dbReference type="EMBL" id="MLEC01000083">
    <property type="protein sequence ID" value="POC82215.1"/>
    <property type="molecule type" value="Genomic_DNA"/>
</dbReference>
<name>A0ABX4YQ43_9PSED</name>
<dbReference type="RefSeq" id="WP_060402513.1">
    <property type="nucleotide sequence ID" value="NZ_MLEC01000083.1"/>
</dbReference>